<dbReference type="KEGG" id="oai:OLEAN_C34060"/>
<evidence type="ECO:0000256" key="4">
    <source>
        <dbReference type="ARBA" id="ARBA00023125"/>
    </source>
</evidence>
<dbReference type="GO" id="GO:0000976">
    <property type="term" value="F:transcription cis-regulatory region binding"/>
    <property type="evidence" value="ECO:0007669"/>
    <property type="project" value="TreeGrafter"/>
</dbReference>
<feature type="modified residue" description="4-aspartylphosphate" evidence="6">
    <location>
        <position position="51"/>
    </location>
</feature>
<proteinExistence type="predicted"/>
<dbReference type="InterPro" id="IPR001789">
    <property type="entry name" value="Sig_transdc_resp-reg_receiver"/>
</dbReference>
<keyword evidence="4 7" id="KW-0238">DNA-binding</keyword>
<keyword evidence="11" id="KW-1185">Reference proteome</keyword>
<evidence type="ECO:0000256" key="2">
    <source>
        <dbReference type="ARBA" id="ARBA00023012"/>
    </source>
</evidence>
<dbReference type="InterPro" id="IPR039420">
    <property type="entry name" value="WalR-like"/>
</dbReference>
<dbReference type="FunFam" id="1.10.10.10:FF:000058">
    <property type="entry name" value="DNA-binding response OmpR family regulator"/>
    <property type="match status" value="1"/>
</dbReference>
<dbReference type="CDD" id="cd17574">
    <property type="entry name" value="REC_OmpR"/>
    <property type="match status" value="1"/>
</dbReference>
<dbReference type="Proteomes" id="UP000032749">
    <property type="component" value="Chromosome"/>
</dbReference>
<dbReference type="SMART" id="SM00448">
    <property type="entry name" value="REC"/>
    <property type="match status" value="1"/>
</dbReference>
<evidence type="ECO:0000259" key="8">
    <source>
        <dbReference type="PROSITE" id="PS50110"/>
    </source>
</evidence>
<keyword evidence="2" id="KW-0902">Two-component regulatory system</keyword>
<dbReference type="PANTHER" id="PTHR48111">
    <property type="entry name" value="REGULATOR OF RPOS"/>
    <property type="match status" value="1"/>
</dbReference>
<dbReference type="Gene3D" id="3.40.50.2300">
    <property type="match status" value="1"/>
</dbReference>
<feature type="domain" description="OmpR/PhoB-type" evidence="9">
    <location>
        <begin position="125"/>
        <end position="222"/>
    </location>
</feature>
<name>R4YR83_OLEAN</name>
<keyword evidence="3" id="KW-0805">Transcription regulation</keyword>
<keyword evidence="1 6" id="KW-0597">Phosphoprotein</keyword>
<dbReference type="EMBL" id="FO203512">
    <property type="protein sequence ID" value="CCK77582.1"/>
    <property type="molecule type" value="Genomic_DNA"/>
</dbReference>
<dbReference type="Gene3D" id="6.10.250.690">
    <property type="match status" value="1"/>
</dbReference>
<protein>
    <submittedName>
        <fullName evidence="10">Two component transcriptional regulator, winged helix family</fullName>
    </submittedName>
</protein>
<organism evidence="10 11">
    <name type="scientific">Oleispira antarctica RB-8</name>
    <dbReference type="NCBI Taxonomy" id="698738"/>
    <lineage>
        <taxon>Bacteria</taxon>
        <taxon>Pseudomonadati</taxon>
        <taxon>Pseudomonadota</taxon>
        <taxon>Gammaproteobacteria</taxon>
        <taxon>Oceanospirillales</taxon>
        <taxon>Oceanospirillaceae</taxon>
        <taxon>Oleispira</taxon>
    </lineage>
</organism>
<accession>R4YR83</accession>
<evidence type="ECO:0000256" key="3">
    <source>
        <dbReference type="ARBA" id="ARBA00023015"/>
    </source>
</evidence>
<evidence type="ECO:0000313" key="10">
    <source>
        <dbReference type="EMBL" id="CCK77582.1"/>
    </source>
</evidence>
<dbReference type="AlphaFoldDB" id="R4YR83"/>
<evidence type="ECO:0000259" key="9">
    <source>
        <dbReference type="PROSITE" id="PS51755"/>
    </source>
</evidence>
<reference evidence="10 11" key="1">
    <citation type="journal article" date="2013" name="Nat. Commun.">
        <title>Genome sequence and functional genomic analysis of the oil-degrading bacterium Oleispira antarctica.</title>
        <authorList>
            <person name="Kube M."/>
            <person name="Chernikova T.N."/>
            <person name="Al-Ramahi Y."/>
            <person name="Beloqui A."/>
            <person name="Lopez-Cortez N."/>
            <person name="Guazzaroni M.E."/>
            <person name="Heipieper H.J."/>
            <person name="Klages S."/>
            <person name="Kotsyurbenko O.R."/>
            <person name="Langer I."/>
            <person name="Nechitaylo T.Y."/>
            <person name="Lunsdorf H."/>
            <person name="Fernandez M."/>
            <person name="Juarez S."/>
            <person name="Ciordia S."/>
            <person name="Singer A."/>
            <person name="Kagan O."/>
            <person name="Egorova O."/>
            <person name="Petit P.A."/>
            <person name="Stogios P."/>
            <person name="Kim Y."/>
            <person name="Tchigvintsev A."/>
            <person name="Flick R."/>
            <person name="Denaro R."/>
            <person name="Genovese M."/>
            <person name="Albar J.P."/>
            <person name="Reva O.N."/>
            <person name="Martinez-Gomariz M."/>
            <person name="Tran H."/>
            <person name="Ferrer M."/>
            <person name="Savchenko A."/>
            <person name="Yakunin A.F."/>
            <person name="Yakimov M.M."/>
            <person name="Golyshina O.V."/>
            <person name="Reinhardt R."/>
            <person name="Golyshin P.N."/>
        </authorList>
    </citation>
    <scope>NUCLEOTIDE SEQUENCE [LARGE SCALE GENOMIC DNA]</scope>
</reference>
<dbReference type="HOGENOM" id="CLU_000445_30_1_6"/>
<feature type="domain" description="Response regulatory" evidence="8">
    <location>
        <begin position="2"/>
        <end position="117"/>
    </location>
</feature>
<dbReference type="GO" id="GO:0005829">
    <property type="term" value="C:cytosol"/>
    <property type="evidence" value="ECO:0007669"/>
    <property type="project" value="TreeGrafter"/>
</dbReference>
<dbReference type="GO" id="GO:0006355">
    <property type="term" value="P:regulation of DNA-templated transcription"/>
    <property type="evidence" value="ECO:0007669"/>
    <property type="project" value="InterPro"/>
</dbReference>
<dbReference type="SMART" id="SM00862">
    <property type="entry name" value="Trans_reg_C"/>
    <property type="match status" value="1"/>
</dbReference>
<dbReference type="GO" id="GO:0032993">
    <property type="term" value="C:protein-DNA complex"/>
    <property type="evidence" value="ECO:0007669"/>
    <property type="project" value="TreeGrafter"/>
</dbReference>
<dbReference type="FunFam" id="3.40.50.2300:FF:000001">
    <property type="entry name" value="DNA-binding response regulator PhoB"/>
    <property type="match status" value="1"/>
</dbReference>
<dbReference type="GO" id="GO:0000156">
    <property type="term" value="F:phosphorelay response regulator activity"/>
    <property type="evidence" value="ECO:0007669"/>
    <property type="project" value="TreeGrafter"/>
</dbReference>
<dbReference type="PANTHER" id="PTHR48111:SF22">
    <property type="entry name" value="REGULATOR OF RPOS"/>
    <property type="match status" value="1"/>
</dbReference>
<dbReference type="PROSITE" id="PS50110">
    <property type="entry name" value="RESPONSE_REGULATORY"/>
    <property type="match status" value="1"/>
</dbReference>
<dbReference type="SUPFAM" id="SSF52172">
    <property type="entry name" value="CheY-like"/>
    <property type="match status" value="1"/>
</dbReference>
<keyword evidence="5" id="KW-0804">Transcription</keyword>
<dbReference type="PROSITE" id="PS51755">
    <property type="entry name" value="OMPR_PHOB"/>
    <property type="match status" value="1"/>
</dbReference>
<dbReference type="Pfam" id="PF00072">
    <property type="entry name" value="Response_reg"/>
    <property type="match status" value="1"/>
</dbReference>
<evidence type="ECO:0000256" key="5">
    <source>
        <dbReference type="ARBA" id="ARBA00023163"/>
    </source>
</evidence>
<feature type="DNA-binding region" description="OmpR/PhoB-type" evidence="7">
    <location>
        <begin position="125"/>
        <end position="222"/>
    </location>
</feature>
<dbReference type="CDD" id="cd00383">
    <property type="entry name" value="trans_reg_C"/>
    <property type="match status" value="1"/>
</dbReference>
<dbReference type="Gene3D" id="1.10.10.10">
    <property type="entry name" value="Winged helix-like DNA-binding domain superfamily/Winged helix DNA-binding domain"/>
    <property type="match status" value="1"/>
</dbReference>
<evidence type="ECO:0000256" key="1">
    <source>
        <dbReference type="ARBA" id="ARBA00022553"/>
    </source>
</evidence>
<dbReference type="PATRIC" id="fig|698738.3.peg.3544"/>
<dbReference type="STRING" id="698738.OLEAN_C34060"/>
<gene>
    <name evidence="10" type="ORF">OLEAN_C34060</name>
</gene>
<dbReference type="InterPro" id="IPR001867">
    <property type="entry name" value="OmpR/PhoB-type_DNA-bd"/>
</dbReference>
<dbReference type="InterPro" id="IPR011006">
    <property type="entry name" value="CheY-like_superfamily"/>
</dbReference>
<dbReference type="OrthoDB" id="9802426at2"/>
<evidence type="ECO:0000313" key="11">
    <source>
        <dbReference type="Proteomes" id="UP000032749"/>
    </source>
</evidence>
<dbReference type="Pfam" id="PF00486">
    <property type="entry name" value="Trans_reg_C"/>
    <property type="match status" value="1"/>
</dbReference>
<dbReference type="InterPro" id="IPR036388">
    <property type="entry name" value="WH-like_DNA-bd_sf"/>
</dbReference>
<sequence>MRILLVEDNRDIAASVSEYLEMKGMVCDFAYDGLTGLNQAVLHEYDLYILDVSMPGISGLQLCRTLREDKQDTRPIIFLTARDTLQDKLAGFDSGADDYLVKPFELQELYVRIQAIAKRYQGQNKRMLTLGDLAVNIDTEEVVRDNSVISLTPNNYKMLLLLIKNSPNVVTRQQLEYELWGDASPDSDSLRSHIYKLRQKIDKPFAVQLIHTVQGRGLRMAIV</sequence>
<evidence type="ECO:0000256" key="6">
    <source>
        <dbReference type="PROSITE-ProRule" id="PRU00169"/>
    </source>
</evidence>
<evidence type="ECO:0000256" key="7">
    <source>
        <dbReference type="PROSITE-ProRule" id="PRU01091"/>
    </source>
</evidence>